<reference evidence="2" key="1">
    <citation type="submission" date="2017-01" db="EMBL/GenBank/DDBJ databases">
        <title>Comparative genomics of anhydrobiosis in the tardigrade Hypsibius dujardini.</title>
        <authorList>
            <person name="Yoshida Y."/>
            <person name="Koutsovoulos G."/>
            <person name="Laetsch D."/>
            <person name="Stevens L."/>
            <person name="Kumar S."/>
            <person name="Horikawa D."/>
            <person name="Ishino K."/>
            <person name="Komine S."/>
            <person name="Tomita M."/>
            <person name="Blaxter M."/>
            <person name="Arakawa K."/>
        </authorList>
    </citation>
    <scope>NUCLEOTIDE SEQUENCE [LARGE SCALE GENOMIC DNA]</scope>
    <source>
        <strain evidence="2">Z151</strain>
    </source>
</reference>
<comment type="caution">
    <text evidence="1">The sequence shown here is derived from an EMBL/GenBank/DDBJ whole genome shotgun (WGS) entry which is preliminary data.</text>
</comment>
<organism evidence="1 2">
    <name type="scientific">Hypsibius exemplaris</name>
    <name type="common">Freshwater tardigrade</name>
    <dbReference type="NCBI Taxonomy" id="2072580"/>
    <lineage>
        <taxon>Eukaryota</taxon>
        <taxon>Metazoa</taxon>
        <taxon>Ecdysozoa</taxon>
        <taxon>Tardigrada</taxon>
        <taxon>Eutardigrada</taxon>
        <taxon>Parachela</taxon>
        <taxon>Hypsibioidea</taxon>
        <taxon>Hypsibiidae</taxon>
        <taxon>Hypsibius</taxon>
    </lineage>
</organism>
<accession>A0A9X6NK95</accession>
<dbReference type="AlphaFoldDB" id="A0A9X6NK95"/>
<protein>
    <submittedName>
        <fullName evidence="1">Uncharacterized protein</fullName>
    </submittedName>
</protein>
<dbReference type="EMBL" id="MTYJ01000399">
    <property type="protein sequence ID" value="OWA54376.1"/>
    <property type="molecule type" value="Genomic_DNA"/>
</dbReference>
<gene>
    <name evidence="1" type="ORF">BV898_18780</name>
</gene>
<name>A0A9X6NK95_HYPEX</name>
<sequence length="84" mass="9113">MWCGLDCPGIQVTKMWSVCTREEMVRLSARVGIRASMCSVRARFHIIGSPGCSALAEAEEAVVNGPPDSNPNWCVCCGQEPWAV</sequence>
<dbReference type="Proteomes" id="UP000192578">
    <property type="component" value="Unassembled WGS sequence"/>
</dbReference>
<keyword evidence="2" id="KW-1185">Reference proteome</keyword>
<evidence type="ECO:0000313" key="1">
    <source>
        <dbReference type="EMBL" id="OWA54376.1"/>
    </source>
</evidence>
<proteinExistence type="predicted"/>
<evidence type="ECO:0000313" key="2">
    <source>
        <dbReference type="Proteomes" id="UP000192578"/>
    </source>
</evidence>